<accession>A0ABR1JJR7</accession>
<protein>
    <submittedName>
        <fullName evidence="1">Uncharacterized protein</fullName>
    </submittedName>
</protein>
<keyword evidence="2" id="KW-1185">Reference proteome</keyword>
<sequence length="219" mass="25165">MERIALVLQDSISQKNLPMDRAHICLSNGIPVTAALQITGQQKELGPRFKQVQRLVEIEHDFRYCSDAAENLVTRLLQPSNYGFMVPANLEFTLHNVSPSSHFDCSLPNHKHYISMHNNINQFCVLEYTQIPEERFYVLLGLQEEGKAWVKLLPYSQPIQEVWETGHGLESKRLPTSQTAKLFVGATYIYAKIYKSKTLQVNSHVLDFSNYYMGHHLTK</sequence>
<dbReference type="Proteomes" id="UP001498398">
    <property type="component" value="Unassembled WGS sequence"/>
</dbReference>
<evidence type="ECO:0000313" key="1">
    <source>
        <dbReference type="EMBL" id="KAK7462377.1"/>
    </source>
</evidence>
<name>A0ABR1JJR7_9AGAR</name>
<proteinExistence type="predicted"/>
<evidence type="ECO:0000313" key="2">
    <source>
        <dbReference type="Proteomes" id="UP001498398"/>
    </source>
</evidence>
<dbReference type="EMBL" id="JBANRG010000011">
    <property type="protein sequence ID" value="KAK7462377.1"/>
    <property type="molecule type" value="Genomic_DNA"/>
</dbReference>
<organism evidence="1 2">
    <name type="scientific">Marasmiellus scandens</name>
    <dbReference type="NCBI Taxonomy" id="2682957"/>
    <lineage>
        <taxon>Eukaryota</taxon>
        <taxon>Fungi</taxon>
        <taxon>Dikarya</taxon>
        <taxon>Basidiomycota</taxon>
        <taxon>Agaricomycotina</taxon>
        <taxon>Agaricomycetes</taxon>
        <taxon>Agaricomycetidae</taxon>
        <taxon>Agaricales</taxon>
        <taxon>Marasmiineae</taxon>
        <taxon>Omphalotaceae</taxon>
        <taxon>Marasmiellus</taxon>
    </lineage>
</organism>
<comment type="caution">
    <text evidence="1">The sequence shown here is derived from an EMBL/GenBank/DDBJ whole genome shotgun (WGS) entry which is preliminary data.</text>
</comment>
<reference evidence="1 2" key="1">
    <citation type="submission" date="2024-01" db="EMBL/GenBank/DDBJ databases">
        <title>A draft genome for the cacao thread blight pathogen Marasmiellus scandens.</title>
        <authorList>
            <person name="Baruah I.K."/>
            <person name="Leung J."/>
            <person name="Bukari Y."/>
            <person name="Amoako-Attah I."/>
            <person name="Meinhardt L.W."/>
            <person name="Bailey B.A."/>
            <person name="Cohen S.P."/>
        </authorList>
    </citation>
    <scope>NUCLEOTIDE SEQUENCE [LARGE SCALE GENOMIC DNA]</scope>
    <source>
        <strain evidence="1 2">GH-19</strain>
    </source>
</reference>
<gene>
    <name evidence="1" type="ORF">VKT23_007976</name>
</gene>